<evidence type="ECO:0000313" key="4">
    <source>
        <dbReference type="EMBL" id="CAA9325704.1"/>
    </source>
</evidence>
<dbReference type="InterPro" id="IPR003593">
    <property type="entry name" value="AAA+_ATPase"/>
</dbReference>
<dbReference type="SUPFAM" id="SSF52540">
    <property type="entry name" value="P-loop containing nucleoside triphosphate hydrolases"/>
    <property type="match status" value="1"/>
</dbReference>
<organism evidence="4">
    <name type="scientific">uncultured Frankineae bacterium</name>
    <dbReference type="NCBI Taxonomy" id="437475"/>
    <lineage>
        <taxon>Bacteria</taxon>
        <taxon>Bacillati</taxon>
        <taxon>Actinomycetota</taxon>
        <taxon>Actinomycetes</taxon>
        <taxon>Frankiales</taxon>
        <taxon>environmental samples</taxon>
    </lineage>
</organism>
<dbReference type="PANTHER" id="PTHR43038">
    <property type="entry name" value="ATP-BINDING CASSETTE, SUB-FAMILY H, MEMBER 1"/>
    <property type="match status" value="1"/>
</dbReference>
<dbReference type="Pfam" id="PF00005">
    <property type="entry name" value="ABC_tran"/>
    <property type="match status" value="1"/>
</dbReference>
<feature type="domain" description="ABC transporter" evidence="3">
    <location>
        <begin position="1"/>
        <end position="224"/>
    </location>
</feature>
<gene>
    <name evidence="4" type="ORF">AVDCRST_MAG16-1032</name>
</gene>
<reference evidence="4" key="1">
    <citation type="submission" date="2020-02" db="EMBL/GenBank/DDBJ databases">
        <authorList>
            <person name="Meier V. D."/>
        </authorList>
    </citation>
    <scope>NUCLEOTIDE SEQUENCE</scope>
    <source>
        <strain evidence="4">AVDCRST_MAG16</strain>
    </source>
</reference>
<evidence type="ECO:0000256" key="1">
    <source>
        <dbReference type="ARBA" id="ARBA00022741"/>
    </source>
</evidence>
<dbReference type="PROSITE" id="PS00211">
    <property type="entry name" value="ABC_TRANSPORTER_1"/>
    <property type="match status" value="1"/>
</dbReference>
<dbReference type="InterPro" id="IPR003439">
    <property type="entry name" value="ABC_transporter-like_ATP-bd"/>
</dbReference>
<name>A0A6J4L978_9ACTN</name>
<accession>A0A6J4L978</accession>
<dbReference type="InterPro" id="IPR017871">
    <property type="entry name" value="ABC_transporter-like_CS"/>
</dbReference>
<protein>
    <submittedName>
        <fullName evidence="4">Efflux ABC transporter, ATP-binding protein</fullName>
    </submittedName>
</protein>
<evidence type="ECO:0000256" key="2">
    <source>
        <dbReference type="ARBA" id="ARBA00022840"/>
    </source>
</evidence>
<dbReference type="PANTHER" id="PTHR43038:SF3">
    <property type="entry name" value="ABC TRANSPORTER G FAMILY MEMBER 20 ISOFORM X1"/>
    <property type="match status" value="1"/>
</dbReference>
<dbReference type="AlphaFoldDB" id="A0A6J4L978"/>
<dbReference type="InterPro" id="IPR027417">
    <property type="entry name" value="P-loop_NTPase"/>
</dbReference>
<dbReference type="EMBL" id="CADCUE010000084">
    <property type="protein sequence ID" value="CAA9325704.1"/>
    <property type="molecule type" value="Genomic_DNA"/>
</dbReference>
<proteinExistence type="predicted"/>
<dbReference type="GO" id="GO:0005524">
    <property type="term" value="F:ATP binding"/>
    <property type="evidence" value="ECO:0007669"/>
    <property type="project" value="UniProtKB-KW"/>
</dbReference>
<dbReference type="PROSITE" id="PS50893">
    <property type="entry name" value="ABC_TRANSPORTER_2"/>
    <property type="match status" value="1"/>
</dbReference>
<dbReference type="GO" id="GO:0016887">
    <property type="term" value="F:ATP hydrolysis activity"/>
    <property type="evidence" value="ECO:0007669"/>
    <property type="project" value="InterPro"/>
</dbReference>
<dbReference type="SMART" id="SM00382">
    <property type="entry name" value="AAA"/>
    <property type="match status" value="1"/>
</dbReference>
<keyword evidence="1" id="KW-0547">Nucleotide-binding</keyword>
<evidence type="ECO:0000259" key="3">
    <source>
        <dbReference type="PROSITE" id="PS50893"/>
    </source>
</evidence>
<keyword evidence="2 4" id="KW-0067">ATP-binding</keyword>
<sequence>MVVEALEVRRGGRQVLHGLDFVLPAGQVTGLLGPSGCGKTTLLRALVGVQTGVIGTVTVLGKPAGTPALRSRVGYVTQAPAVYGDLTVRENLRYFADVLGAEPERVDAVLASVALADRATQLVRTLSGGQRARVSLATALLLTPELLVLDEPTVGLDPLLRRDLWTLFRSLSADGATVLVSSHVMDEAVRCDRLLLLREGRLVADDSPPGLLARTGAADVEHAFLTIAEAAA</sequence>
<dbReference type="CDD" id="cd03230">
    <property type="entry name" value="ABC_DR_subfamily_A"/>
    <property type="match status" value="1"/>
</dbReference>
<dbReference type="Gene3D" id="3.40.50.300">
    <property type="entry name" value="P-loop containing nucleotide triphosphate hydrolases"/>
    <property type="match status" value="1"/>
</dbReference>